<dbReference type="Proteomes" id="UP000295083">
    <property type="component" value="Unassembled WGS sequence"/>
</dbReference>
<dbReference type="AlphaFoldDB" id="A0A4R8QD68"/>
<keyword evidence="1" id="KW-0808">Transferase</keyword>
<keyword evidence="4" id="KW-1185">Reference proteome</keyword>
<dbReference type="GO" id="GO:0016747">
    <property type="term" value="F:acyltransferase activity, transferring groups other than amino-acyl groups"/>
    <property type="evidence" value="ECO:0007669"/>
    <property type="project" value="TreeGrafter"/>
</dbReference>
<dbReference type="Pfam" id="PF02458">
    <property type="entry name" value="Transferase"/>
    <property type="match status" value="2"/>
</dbReference>
<dbReference type="PANTHER" id="PTHR31642">
    <property type="entry name" value="TRICHOTHECENE 3-O-ACETYLTRANSFERASE"/>
    <property type="match status" value="1"/>
</dbReference>
<protein>
    <recommendedName>
        <fullName evidence="5">Trichothecene 3-O-acetyltransferase</fullName>
    </recommendedName>
</protein>
<evidence type="ECO:0008006" key="5">
    <source>
        <dbReference type="Google" id="ProtNLM"/>
    </source>
</evidence>
<proteinExistence type="predicted"/>
<name>A0A4R8QD68_9PEZI</name>
<feature type="compositionally biased region" description="Low complexity" evidence="2">
    <location>
        <begin position="239"/>
        <end position="298"/>
    </location>
</feature>
<evidence type="ECO:0000313" key="4">
    <source>
        <dbReference type="Proteomes" id="UP000295083"/>
    </source>
</evidence>
<dbReference type="InterPro" id="IPR023213">
    <property type="entry name" value="CAT-like_dom_sf"/>
</dbReference>
<dbReference type="EMBL" id="QAPG01000030">
    <property type="protein sequence ID" value="TDZ36691.1"/>
    <property type="molecule type" value="Genomic_DNA"/>
</dbReference>
<gene>
    <name evidence="3" type="ORF">C8035_v005029</name>
</gene>
<comment type="caution">
    <text evidence="3">The sequence shown here is derived from an EMBL/GenBank/DDBJ whole genome shotgun (WGS) entry which is preliminary data.</text>
</comment>
<organism evidence="3 4">
    <name type="scientific">Colletotrichum spinosum</name>
    <dbReference type="NCBI Taxonomy" id="1347390"/>
    <lineage>
        <taxon>Eukaryota</taxon>
        <taxon>Fungi</taxon>
        <taxon>Dikarya</taxon>
        <taxon>Ascomycota</taxon>
        <taxon>Pezizomycotina</taxon>
        <taxon>Sordariomycetes</taxon>
        <taxon>Hypocreomycetidae</taxon>
        <taxon>Glomerellales</taxon>
        <taxon>Glomerellaceae</taxon>
        <taxon>Colletotrichum</taxon>
        <taxon>Colletotrichum orbiculare species complex</taxon>
    </lineage>
</organism>
<evidence type="ECO:0000256" key="2">
    <source>
        <dbReference type="SAM" id="MobiDB-lite"/>
    </source>
</evidence>
<feature type="region of interest" description="Disordered" evidence="2">
    <location>
        <begin position="229"/>
        <end position="298"/>
    </location>
</feature>
<dbReference type="InterPro" id="IPR050317">
    <property type="entry name" value="Plant_Fungal_Acyltransferase"/>
</dbReference>
<dbReference type="PANTHER" id="PTHR31642:SF310">
    <property type="entry name" value="FATTY ALCOHOL:CAFFEOYL-COA ACYLTRANSFERASE"/>
    <property type="match status" value="1"/>
</dbReference>
<dbReference type="Gene3D" id="3.30.559.10">
    <property type="entry name" value="Chloramphenicol acetyltransferase-like domain"/>
    <property type="match status" value="2"/>
</dbReference>
<reference evidence="3 4" key="1">
    <citation type="submission" date="2018-11" db="EMBL/GenBank/DDBJ databases">
        <title>Genome sequence and assembly of Colletotrichum spinosum.</title>
        <authorList>
            <person name="Gan P."/>
            <person name="Shirasu K."/>
        </authorList>
    </citation>
    <scope>NUCLEOTIDE SEQUENCE [LARGE SCALE GENOMIC DNA]</scope>
    <source>
        <strain evidence="3 4">CBS 515.97</strain>
    </source>
</reference>
<accession>A0A4R8QD68</accession>
<sequence>MRTKPQAESLPLSALDQIAPRIYVRLVFSFKIEEDFQTEIAHMYLREQFSMLAMRYPFLLGHIKPTQSGRNELELTHPVIDTNNLDPESYKALFDYQKISRLGPNGYDYSRLSNMGMPPFFMDKDVLSLSPTHPQAGEACPVFTLRITETIGGLFLCFSTHHSVCDGGFIKTLLEFFAEGYTTTTEDDVSECFEADYLMRPSLKDHEKVSVEWTDFDELAMSPDTELKTAATEEDSSLDSEMSSTTESASITGPSSASSSVAGPSVAGPSSAGPSSAGPSSAGPSSAGPSSAGPSSASISVASSSVVGPYIDPYIRSASPVSCRIMRITNTRLECLYTQVMSHIRHKDLDQFVSKTDTLCAMTWVHVTQSRFPHLNITDKTTFTTAVDIRKQLNFNSSAWGNLYTQTAAHSTVGQLLQLTDTGEFPTGHTELVASIADAAVLIRKAIERVKQPDYVSKRISLASKLEDPMEAGDMSKEMLQPDHAGLGCSVWTHMGGDVDFKIPGTTRGKADFVRKTYSANEGSMNILPRREVTKGNALWEILLTLRVEDMQRLINRDGMAQWAKYYC</sequence>
<evidence type="ECO:0000313" key="3">
    <source>
        <dbReference type="EMBL" id="TDZ36691.1"/>
    </source>
</evidence>
<evidence type="ECO:0000256" key="1">
    <source>
        <dbReference type="ARBA" id="ARBA00022679"/>
    </source>
</evidence>